<dbReference type="AlphaFoldDB" id="A0A9Q3IVM3"/>
<keyword evidence="2" id="KW-1185">Reference proteome</keyword>
<sequence>MISIGAIMKPNYQILTHKNQPLKLFYHNNKIIILQTFNAESFEVSTERHQALTSLKHLNSTLSLHQAAGHPCEEYFNIMFPTYDSQPSTSVKLLNNLSKAFHQHLNDIHNLFTPPIWSSQNPVNFLV</sequence>
<proteinExistence type="predicted"/>
<dbReference type="Proteomes" id="UP000765509">
    <property type="component" value="Unassembled WGS sequence"/>
</dbReference>
<accession>A0A9Q3IVM3</accession>
<gene>
    <name evidence="1" type="ORF">O181_090449</name>
</gene>
<dbReference type="EMBL" id="AVOT02056389">
    <property type="protein sequence ID" value="MBW0550734.1"/>
    <property type="molecule type" value="Genomic_DNA"/>
</dbReference>
<comment type="caution">
    <text evidence="1">The sequence shown here is derived from an EMBL/GenBank/DDBJ whole genome shotgun (WGS) entry which is preliminary data.</text>
</comment>
<reference evidence="1" key="1">
    <citation type="submission" date="2021-03" db="EMBL/GenBank/DDBJ databases">
        <title>Draft genome sequence of rust myrtle Austropuccinia psidii MF-1, a brazilian biotype.</title>
        <authorList>
            <person name="Quecine M.C."/>
            <person name="Pachon D.M.R."/>
            <person name="Bonatelli M.L."/>
            <person name="Correr F.H."/>
            <person name="Franceschini L.M."/>
            <person name="Leite T.F."/>
            <person name="Margarido G.R.A."/>
            <person name="Almeida C.A."/>
            <person name="Ferrarezi J.A."/>
            <person name="Labate C.A."/>
        </authorList>
    </citation>
    <scope>NUCLEOTIDE SEQUENCE</scope>
    <source>
        <strain evidence="1">MF-1</strain>
    </source>
</reference>
<protein>
    <submittedName>
        <fullName evidence="1">Uncharacterized protein</fullName>
    </submittedName>
</protein>
<evidence type="ECO:0000313" key="1">
    <source>
        <dbReference type="EMBL" id="MBW0550734.1"/>
    </source>
</evidence>
<name>A0A9Q3IVM3_9BASI</name>
<evidence type="ECO:0000313" key="2">
    <source>
        <dbReference type="Proteomes" id="UP000765509"/>
    </source>
</evidence>
<organism evidence="1 2">
    <name type="scientific">Austropuccinia psidii MF-1</name>
    <dbReference type="NCBI Taxonomy" id="1389203"/>
    <lineage>
        <taxon>Eukaryota</taxon>
        <taxon>Fungi</taxon>
        <taxon>Dikarya</taxon>
        <taxon>Basidiomycota</taxon>
        <taxon>Pucciniomycotina</taxon>
        <taxon>Pucciniomycetes</taxon>
        <taxon>Pucciniales</taxon>
        <taxon>Sphaerophragmiaceae</taxon>
        <taxon>Austropuccinia</taxon>
    </lineage>
</organism>